<evidence type="ECO:0000256" key="5">
    <source>
        <dbReference type="SAM" id="MobiDB-lite"/>
    </source>
</evidence>
<comment type="similarity">
    <text evidence="3 4">Belongs to the RlpA family.</text>
</comment>
<keyword evidence="3" id="KW-0449">Lipoprotein</keyword>
<reference evidence="8 9" key="1">
    <citation type="submission" date="2016-10" db="EMBL/GenBank/DDBJ databases">
        <title>Complete genome sequences of three Cupriavidus strains isolated from various Malaysian environments.</title>
        <authorList>
            <person name="Abdullah A.A.-A."/>
            <person name="Shafie N.A.H."/>
            <person name="Lau N.S."/>
        </authorList>
    </citation>
    <scope>NUCLEOTIDE SEQUENCE [LARGE SCALE GENOMIC DNA]</scope>
    <source>
        <strain evidence="8 9">USMAA1020</strain>
    </source>
</reference>
<dbReference type="EMBL" id="CP017754">
    <property type="protein sequence ID" value="AOZ04440.1"/>
    <property type="molecule type" value="Genomic_DNA"/>
</dbReference>
<comment type="function">
    <text evidence="3">Lytic transglycosylase with a strong preference for naked glycan strands that lack stem peptides.</text>
</comment>
<keyword evidence="3" id="KW-0564">Palmitate</keyword>
<dbReference type="Gene3D" id="2.40.40.10">
    <property type="entry name" value="RlpA-like domain"/>
    <property type="match status" value="1"/>
</dbReference>
<proteinExistence type="inferred from homology"/>
<dbReference type="InterPro" id="IPR012997">
    <property type="entry name" value="RplA"/>
</dbReference>
<feature type="compositionally biased region" description="Acidic residues" evidence="5">
    <location>
        <begin position="235"/>
        <end position="244"/>
    </location>
</feature>
<keyword evidence="6" id="KW-0732">Signal</keyword>
<evidence type="ECO:0000256" key="2">
    <source>
        <dbReference type="ARBA" id="ARBA00023316"/>
    </source>
</evidence>
<gene>
    <name evidence="3" type="primary">rlpA</name>
    <name evidence="8" type="ORF">BKK80_00260</name>
</gene>
<feature type="region of interest" description="Disordered" evidence="5">
    <location>
        <begin position="36"/>
        <end position="76"/>
    </location>
</feature>
<evidence type="ECO:0000313" key="8">
    <source>
        <dbReference type="EMBL" id="AOZ04440.1"/>
    </source>
</evidence>
<accession>A0A1D9HX70</accession>
<keyword evidence="2 3" id="KW-0961">Cell wall biogenesis/degradation</keyword>
<feature type="compositionally biased region" description="Basic residues" evidence="5">
    <location>
        <begin position="249"/>
        <end position="272"/>
    </location>
</feature>
<evidence type="ECO:0000256" key="4">
    <source>
        <dbReference type="RuleBase" id="RU003495"/>
    </source>
</evidence>
<organism evidence="8 9">
    <name type="scientific">Cupriavidus malaysiensis</name>
    <dbReference type="NCBI Taxonomy" id="367825"/>
    <lineage>
        <taxon>Bacteria</taxon>
        <taxon>Pseudomonadati</taxon>
        <taxon>Pseudomonadota</taxon>
        <taxon>Betaproteobacteria</taxon>
        <taxon>Burkholderiales</taxon>
        <taxon>Burkholderiaceae</taxon>
        <taxon>Cupriavidus</taxon>
    </lineage>
</organism>
<dbReference type="InterPro" id="IPR034718">
    <property type="entry name" value="RlpA"/>
</dbReference>
<dbReference type="Pfam" id="PF03330">
    <property type="entry name" value="DPBB_1"/>
    <property type="match status" value="1"/>
</dbReference>
<keyword evidence="3" id="KW-0472">Membrane</keyword>
<name>A0A1D9HX70_9BURK</name>
<dbReference type="HAMAP" id="MF_02071">
    <property type="entry name" value="RlpA"/>
    <property type="match status" value="1"/>
</dbReference>
<evidence type="ECO:0000256" key="6">
    <source>
        <dbReference type="SAM" id="SignalP"/>
    </source>
</evidence>
<evidence type="ECO:0000256" key="3">
    <source>
        <dbReference type="HAMAP-Rule" id="MF_02071"/>
    </source>
</evidence>
<evidence type="ECO:0000256" key="1">
    <source>
        <dbReference type="ARBA" id="ARBA00023239"/>
    </source>
</evidence>
<dbReference type="EC" id="4.2.2.-" evidence="3"/>
<keyword evidence="1 3" id="KW-0456">Lyase</keyword>
<dbReference type="PROSITE" id="PS51257">
    <property type="entry name" value="PROKAR_LIPOPROTEIN"/>
    <property type="match status" value="1"/>
</dbReference>
<dbReference type="NCBIfam" id="TIGR00413">
    <property type="entry name" value="rlpA"/>
    <property type="match status" value="1"/>
</dbReference>
<feature type="domain" description="RlpA-like protein double-psi beta-barrel" evidence="7">
    <location>
        <begin position="121"/>
        <end position="209"/>
    </location>
</feature>
<sequence>MRTLLRFPSDLRRLARFGAHGVCALALSACALPPTAGPGDADSPQPLAAKRTPAANRPATARSGLSAHAQAGASDERGSGWNLFSWGNDDSAANGGNGGDAGLGRQGSLDGLRADLGTFEERGSASWYGRGLHGRRTATGERFDMRAMTAAHPSLPLDSWVLVRNLRNDKVAVLRINDRGPYHGNRILDVSYAAAKRLGFVDHGATQVEIRRLSRTEVAALGPQAGVDNSVADEAGGDADDADADTTTRTKHSRAARKTSKTRKAAPRHKAR</sequence>
<feature type="region of interest" description="Disordered" evidence="5">
    <location>
        <begin position="224"/>
        <end position="272"/>
    </location>
</feature>
<feature type="compositionally biased region" description="Low complexity" evidence="5">
    <location>
        <begin position="48"/>
        <end position="62"/>
    </location>
</feature>
<dbReference type="InterPro" id="IPR036908">
    <property type="entry name" value="RlpA-like_sf"/>
</dbReference>
<dbReference type="CDD" id="cd22268">
    <property type="entry name" value="DPBB_RlpA-like"/>
    <property type="match status" value="1"/>
</dbReference>
<dbReference type="InterPro" id="IPR009009">
    <property type="entry name" value="RlpA-like_DPBB"/>
</dbReference>
<comment type="subcellular location">
    <subcellularLocation>
        <location evidence="3">Cell membrane</location>
        <topology evidence="3">Lipid-anchor</topology>
    </subcellularLocation>
</comment>
<keyword evidence="9" id="KW-1185">Reference proteome</keyword>
<feature type="chain" id="PRO_5046961363" description="Endolytic peptidoglycan transglycosylase RlpA" evidence="6">
    <location>
        <begin position="32"/>
        <end position="272"/>
    </location>
</feature>
<feature type="signal peptide" evidence="6">
    <location>
        <begin position="1"/>
        <end position="31"/>
    </location>
</feature>
<dbReference type="PANTHER" id="PTHR34183:SF1">
    <property type="entry name" value="ENDOLYTIC PEPTIDOGLYCAN TRANSGLYCOSYLASE RLPA"/>
    <property type="match status" value="1"/>
</dbReference>
<dbReference type="SUPFAM" id="SSF50685">
    <property type="entry name" value="Barwin-like endoglucanases"/>
    <property type="match status" value="1"/>
</dbReference>
<dbReference type="RefSeq" id="WP_071010265.1">
    <property type="nucleotide sequence ID" value="NZ_CP017754.1"/>
</dbReference>
<protein>
    <recommendedName>
        <fullName evidence="3">Endolytic peptidoglycan transglycosylase RlpA</fullName>
        <ecNumber evidence="3">4.2.2.-</ecNumber>
    </recommendedName>
</protein>
<dbReference type="Proteomes" id="UP000177515">
    <property type="component" value="Chromosome 1"/>
</dbReference>
<evidence type="ECO:0000259" key="7">
    <source>
        <dbReference type="Pfam" id="PF03330"/>
    </source>
</evidence>
<evidence type="ECO:0000313" key="9">
    <source>
        <dbReference type="Proteomes" id="UP000177515"/>
    </source>
</evidence>
<dbReference type="PANTHER" id="PTHR34183">
    <property type="entry name" value="ENDOLYTIC PEPTIDOGLYCAN TRANSGLYCOSYLASE RLPA"/>
    <property type="match status" value="1"/>
</dbReference>
<keyword evidence="3" id="KW-1003">Cell membrane</keyword>